<comment type="caution">
    <text evidence="2">The sequence shown here is derived from an EMBL/GenBank/DDBJ whole genome shotgun (WGS) entry which is preliminary data.</text>
</comment>
<keyword evidence="1" id="KW-0812">Transmembrane</keyword>
<organism evidence="2 3">
    <name type="scientific">Trichoderma gamsii</name>
    <dbReference type="NCBI Taxonomy" id="398673"/>
    <lineage>
        <taxon>Eukaryota</taxon>
        <taxon>Fungi</taxon>
        <taxon>Dikarya</taxon>
        <taxon>Ascomycota</taxon>
        <taxon>Pezizomycotina</taxon>
        <taxon>Sordariomycetes</taxon>
        <taxon>Hypocreomycetidae</taxon>
        <taxon>Hypocreales</taxon>
        <taxon>Hypocreaceae</taxon>
        <taxon>Trichoderma</taxon>
    </lineage>
</organism>
<evidence type="ECO:0000256" key="1">
    <source>
        <dbReference type="SAM" id="Phobius"/>
    </source>
</evidence>
<proteinExistence type="predicted"/>
<dbReference type="EMBL" id="MTYH01000037">
    <property type="protein sequence ID" value="PNP43702.1"/>
    <property type="molecule type" value="Genomic_DNA"/>
</dbReference>
<reference evidence="2 3" key="1">
    <citation type="submission" date="2017-02" db="EMBL/GenBank/DDBJ databases">
        <title>Genomes of Trichoderma spp. with biocontrol activity.</title>
        <authorList>
            <person name="Gardiner D."/>
            <person name="Kazan K."/>
            <person name="Vos C."/>
            <person name="Harvey P."/>
        </authorList>
    </citation>
    <scope>NUCLEOTIDE SEQUENCE [LARGE SCALE GENOMIC DNA]</scope>
    <source>
        <strain evidence="2 3">A5MH</strain>
    </source>
</reference>
<evidence type="ECO:0000313" key="3">
    <source>
        <dbReference type="Proteomes" id="UP000236546"/>
    </source>
</evidence>
<evidence type="ECO:0000313" key="2">
    <source>
        <dbReference type="EMBL" id="PNP43702.1"/>
    </source>
</evidence>
<dbReference type="Proteomes" id="UP000236546">
    <property type="component" value="Unassembled WGS sequence"/>
</dbReference>
<dbReference type="PROSITE" id="PS51257">
    <property type="entry name" value="PROKAR_LIPOPROTEIN"/>
    <property type="match status" value="1"/>
</dbReference>
<sequence length="105" mass="12165">MDEVKRDLSDYSRSILLATRLVSTSLYIFIACFSIKRLCDVLSIFDGFIILMVLFTSKHFSDAHEQVILTGSLVSDCLGLRQFRRHFPITVRFDTFLVHEYQIAL</sequence>
<gene>
    <name evidence="2" type="ORF">TGAMA5MH_04674</name>
</gene>
<dbReference type="AlphaFoldDB" id="A0A2K0TDU8"/>
<keyword evidence="1" id="KW-0472">Membrane</keyword>
<keyword evidence="1" id="KW-1133">Transmembrane helix</keyword>
<protein>
    <submittedName>
        <fullName evidence="2">Uncharacterized protein</fullName>
    </submittedName>
</protein>
<feature type="transmembrane region" description="Helical" evidence="1">
    <location>
        <begin position="15"/>
        <end position="35"/>
    </location>
</feature>
<accession>A0A2K0TDU8</accession>
<name>A0A2K0TDU8_9HYPO</name>